<sequence>MAMIMEPILLKDITLVPTNFGEPSKNQEGRLGKNSIKTLSFFPSNSYLYFEIYSKEVKLFSLVFIEHGDHFTFLNSLGTYLERRYFIEFNSVSCAIPKVDEYEFIIANCVSCVLGDKDRRSMEKELGPVLEDLSISLSLNPSSLCYEVSLEELKIFVGFLYFSSSLVGDMCIIALEGNLFLLMPSMTNFLSSHFSLEDPLINSSVMFDPSCYGFGNLDDTSLVELNSVGFALEFDSNSLQYVCTITSTGGRRHTMEFKCIGESELCDLWNSYGVATLVNKLGALISYSLLTLECLGNFHSVMPFNALNSHVAHHLWLFGGIGENESFQKRGEWYDSGYQETIELLQGSVTRAMARKREEEYQEKIAIFEKMIRDLAWQVNGA</sequence>
<gene>
    <name evidence="1" type="ORF">M9H77_16440</name>
</gene>
<name>A0ACC0B1S6_CATRO</name>
<accession>A0ACC0B1S6</accession>
<dbReference type="EMBL" id="CM044704">
    <property type="protein sequence ID" value="KAI5666587.1"/>
    <property type="molecule type" value="Genomic_DNA"/>
</dbReference>
<protein>
    <submittedName>
        <fullName evidence="1">Uncharacterized protein</fullName>
    </submittedName>
</protein>
<reference evidence="2" key="1">
    <citation type="journal article" date="2023" name="Nat. Plants">
        <title>Single-cell RNA sequencing provides a high-resolution roadmap for understanding the multicellular compartmentation of specialized metabolism.</title>
        <authorList>
            <person name="Sun S."/>
            <person name="Shen X."/>
            <person name="Li Y."/>
            <person name="Li Y."/>
            <person name="Wang S."/>
            <person name="Li R."/>
            <person name="Zhang H."/>
            <person name="Shen G."/>
            <person name="Guo B."/>
            <person name="Wei J."/>
            <person name="Xu J."/>
            <person name="St-Pierre B."/>
            <person name="Chen S."/>
            <person name="Sun C."/>
        </authorList>
    </citation>
    <scope>NUCLEOTIDE SEQUENCE [LARGE SCALE GENOMIC DNA]</scope>
</reference>
<evidence type="ECO:0000313" key="2">
    <source>
        <dbReference type="Proteomes" id="UP001060085"/>
    </source>
</evidence>
<evidence type="ECO:0000313" key="1">
    <source>
        <dbReference type="EMBL" id="KAI5666587.1"/>
    </source>
</evidence>
<dbReference type="Proteomes" id="UP001060085">
    <property type="component" value="Linkage Group LG04"/>
</dbReference>
<organism evidence="1 2">
    <name type="scientific">Catharanthus roseus</name>
    <name type="common">Madagascar periwinkle</name>
    <name type="synonym">Vinca rosea</name>
    <dbReference type="NCBI Taxonomy" id="4058"/>
    <lineage>
        <taxon>Eukaryota</taxon>
        <taxon>Viridiplantae</taxon>
        <taxon>Streptophyta</taxon>
        <taxon>Embryophyta</taxon>
        <taxon>Tracheophyta</taxon>
        <taxon>Spermatophyta</taxon>
        <taxon>Magnoliopsida</taxon>
        <taxon>eudicotyledons</taxon>
        <taxon>Gunneridae</taxon>
        <taxon>Pentapetalae</taxon>
        <taxon>asterids</taxon>
        <taxon>lamiids</taxon>
        <taxon>Gentianales</taxon>
        <taxon>Apocynaceae</taxon>
        <taxon>Rauvolfioideae</taxon>
        <taxon>Vinceae</taxon>
        <taxon>Catharanthinae</taxon>
        <taxon>Catharanthus</taxon>
    </lineage>
</organism>
<keyword evidence="2" id="KW-1185">Reference proteome</keyword>
<proteinExistence type="predicted"/>
<comment type="caution">
    <text evidence="1">The sequence shown here is derived from an EMBL/GenBank/DDBJ whole genome shotgun (WGS) entry which is preliminary data.</text>
</comment>